<evidence type="ECO:0000256" key="1">
    <source>
        <dbReference type="ARBA" id="ARBA00004141"/>
    </source>
</evidence>
<accession>A0A438FBY9</accession>
<evidence type="ECO:0000256" key="3">
    <source>
        <dbReference type="ARBA" id="ARBA00022723"/>
    </source>
</evidence>
<keyword evidence="8" id="KW-0472">Membrane</keyword>
<dbReference type="InterPro" id="IPR008250">
    <property type="entry name" value="ATPase_P-typ_transduc_dom_A_sf"/>
</dbReference>
<keyword evidence="5" id="KW-0067">ATP-binding</keyword>
<feature type="transmembrane region" description="Helical" evidence="8">
    <location>
        <begin position="211"/>
        <end position="232"/>
    </location>
</feature>
<dbReference type="GO" id="GO:0016020">
    <property type="term" value="C:membrane"/>
    <property type="evidence" value="ECO:0007669"/>
    <property type="project" value="UniProtKB-SubCell"/>
</dbReference>
<dbReference type="InterPro" id="IPR051949">
    <property type="entry name" value="Cation_Transport_ATPase"/>
</dbReference>
<gene>
    <name evidence="10" type="primary">HMA1_2</name>
    <name evidence="10" type="ORF">CK203_099701</name>
</gene>
<dbReference type="Pfam" id="PF00122">
    <property type="entry name" value="E1-E2_ATPase"/>
    <property type="match status" value="1"/>
</dbReference>
<feature type="transmembrane region" description="Helical" evidence="8">
    <location>
        <begin position="244"/>
        <end position="266"/>
    </location>
</feature>
<protein>
    <submittedName>
        <fullName evidence="10">Putative cadmium/zinc-transporting ATPase HMA1, chloroplastic</fullName>
    </submittedName>
</protein>
<keyword evidence="7" id="KW-1278">Translocase</keyword>
<keyword evidence="4" id="KW-0547">Nucleotide-binding</keyword>
<feature type="transmembrane region" description="Helical" evidence="8">
    <location>
        <begin position="286"/>
        <end position="305"/>
    </location>
</feature>
<dbReference type="Gene3D" id="1.20.1110.10">
    <property type="entry name" value="Calcium-transporting ATPase, transmembrane domain"/>
    <property type="match status" value="1"/>
</dbReference>
<dbReference type="InterPro" id="IPR023298">
    <property type="entry name" value="ATPase_P-typ_TM_dom_sf"/>
</dbReference>
<evidence type="ECO:0000313" key="11">
    <source>
        <dbReference type="Proteomes" id="UP000288805"/>
    </source>
</evidence>
<feature type="domain" description="P-type ATPase A" evidence="9">
    <location>
        <begin position="30"/>
        <end position="81"/>
    </location>
</feature>
<dbReference type="GO" id="GO:0005524">
    <property type="term" value="F:ATP binding"/>
    <property type="evidence" value="ECO:0007669"/>
    <property type="project" value="UniProtKB-KW"/>
</dbReference>
<reference evidence="10 11" key="1">
    <citation type="journal article" date="2018" name="PLoS Genet.">
        <title>Population sequencing reveals clonal diversity and ancestral inbreeding in the grapevine cultivar Chardonnay.</title>
        <authorList>
            <person name="Roach M.J."/>
            <person name="Johnson D.L."/>
            <person name="Bohlmann J."/>
            <person name="van Vuuren H.J."/>
            <person name="Jones S.J."/>
            <person name="Pretorius I.S."/>
            <person name="Schmidt S.A."/>
            <person name="Borneman A.R."/>
        </authorList>
    </citation>
    <scope>NUCLEOTIDE SEQUENCE [LARGE SCALE GENOMIC DNA]</scope>
    <source>
        <strain evidence="11">cv. Chardonnay</strain>
        <tissue evidence="10">Leaf</tissue>
    </source>
</reference>
<keyword evidence="6" id="KW-0460">Magnesium</keyword>
<dbReference type="AlphaFoldDB" id="A0A438FBY9"/>
<dbReference type="SUPFAM" id="SSF81653">
    <property type="entry name" value="Calcium ATPase, transduction domain A"/>
    <property type="match status" value="1"/>
</dbReference>
<evidence type="ECO:0000259" key="9">
    <source>
        <dbReference type="Pfam" id="PF00122"/>
    </source>
</evidence>
<name>A0A438FBY9_VITVI</name>
<dbReference type="Gene3D" id="2.70.150.10">
    <property type="entry name" value="Calcium-transporting ATPase, cytoplasmic transduction domain A"/>
    <property type="match status" value="1"/>
</dbReference>
<comment type="subcellular location">
    <subcellularLocation>
        <location evidence="1">Membrane</location>
        <topology evidence="1">Multi-pass membrane protein</topology>
    </subcellularLocation>
</comment>
<keyword evidence="8" id="KW-0812">Transmembrane</keyword>
<evidence type="ECO:0000313" key="10">
    <source>
        <dbReference type="EMBL" id="RVW57220.1"/>
    </source>
</evidence>
<dbReference type="SUPFAM" id="SSF81665">
    <property type="entry name" value="Calcium ATPase, transmembrane domain M"/>
    <property type="match status" value="1"/>
</dbReference>
<evidence type="ECO:0000256" key="5">
    <source>
        <dbReference type="ARBA" id="ARBA00022840"/>
    </source>
</evidence>
<evidence type="ECO:0000256" key="6">
    <source>
        <dbReference type="ARBA" id="ARBA00022842"/>
    </source>
</evidence>
<keyword evidence="3" id="KW-0479">Metal-binding</keyword>
<dbReference type="GO" id="GO:0046872">
    <property type="term" value="F:metal ion binding"/>
    <property type="evidence" value="ECO:0007669"/>
    <property type="project" value="UniProtKB-KW"/>
</dbReference>
<dbReference type="Proteomes" id="UP000288805">
    <property type="component" value="Unassembled WGS sequence"/>
</dbReference>
<proteinExistence type="inferred from homology"/>
<evidence type="ECO:0000256" key="8">
    <source>
        <dbReference type="SAM" id="Phobius"/>
    </source>
</evidence>
<dbReference type="PANTHER" id="PTHR43079">
    <property type="entry name" value="PROBABLE CADMIUM/ZINC-TRANSPORTING ATPASE HMA1"/>
    <property type="match status" value="1"/>
</dbReference>
<feature type="transmembrane region" description="Helical" evidence="8">
    <location>
        <begin position="75"/>
        <end position="96"/>
    </location>
</feature>
<comment type="similarity">
    <text evidence="2">Belongs to the cation transport ATPase (P-type) (TC 3.A.3) family. Type IB subfamily.</text>
</comment>
<dbReference type="PANTHER" id="PTHR43079:SF1">
    <property type="entry name" value="CADMIUM_ZINC-TRANSPORTING ATPASE HMA1, CHLOROPLASTIC-RELATED"/>
    <property type="match status" value="1"/>
</dbReference>
<evidence type="ECO:0000256" key="4">
    <source>
        <dbReference type="ARBA" id="ARBA00022741"/>
    </source>
</evidence>
<dbReference type="InterPro" id="IPR059000">
    <property type="entry name" value="ATPase_P-type_domA"/>
</dbReference>
<sequence length="327" mass="36689">MNVSILNMCSSFLSCKPSDIAISSWYYDQFVPVDCEVFQGRSTITIEHLTGEMKPVERTVGERIPGGAHNLSGMMIVKVCSAFVVVICLVSVGSMMESIHPWFQSMYTHCRLHDFRRFVKLHPQLWCAPFDFLMATFGSQTSMLVLKSEYSLLLFVKFTLFGTEQLYYLEATKTWKESTLSRIVQLTEEAQLNKPKLQRWLDEFGDHYSKVVVVLSIAVAFIGPLLFKWPFISTSVCRGSVYRALGLMVAASPCALAVAPLAYAIAISACARKGNTPFNSQIPRAIALNLATILLLATTDCFLLLHVTRVQYLEVDCLRLILPNLCQ</sequence>
<evidence type="ECO:0000256" key="2">
    <source>
        <dbReference type="ARBA" id="ARBA00006024"/>
    </source>
</evidence>
<comment type="caution">
    <text evidence="10">The sequence shown here is derived from an EMBL/GenBank/DDBJ whole genome shotgun (WGS) entry which is preliminary data.</text>
</comment>
<evidence type="ECO:0000256" key="7">
    <source>
        <dbReference type="ARBA" id="ARBA00022967"/>
    </source>
</evidence>
<dbReference type="EMBL" id="QGNW01001061">
    <property type="protein sequence ID" value="RVW57220.1"/>
    <property type="molecule type" value="Genomic_DNA"/>
</dbReference>
<keyword evidence="8" id="KW-1133">Transmembrane helix</keyword>
<organism evidence="10 11">
    <name type="scientific">Vitis vinifera</name>
    <name type="common">Grape</name>
    <dbReference type="NCBI Taxonomy" id="29760"/>
    <lineage>
        <taxon>Eukaryota</taxon>
        <taxon>Viridiplantae</taxon>
        <taxon>Streptophyta</taxon>
        <taxon>Embryophyta</taxon>
        <taxon>Tracheophyta</taxon>
        <taxon>Spermatophyta</taxon>
        <taxon>Magnoliopsida</taxon>
        <taxon>eudicotyledons</taxon>
        <taxon>Gunneridae</taxon>
        <taxon>Pentapetalae</taxon>
        <taxon>rosids</taxon>
        <taxon>Vitales</taxon>
        <taxon>Vitaceae</taxon>
        <taxon>Viteae</taxon>
        <taxon>Vitis</taxon>
    </lineage>
</organism>